<dbReference type="OMA" id="ENDCKIN"/>
<keyword evidence="8" id="KW-0131">Cell cycle</keyword>
<dbReference type="STRING" id="75743.A0A401P2H5"/>
<feature type="compositionally biased region" description="Basic and acidic residues" evidence="9">
    <location>
        <begin position="52"/>
        <end position="62"/>
    </location>
</feature>
<accession>A0A401P2H5</accession>
<dbReference type="PANTHER" id="PTHR15272">
    <property type="entry name" value="CHROMATIN ASSEMBLY FACTOR 1 SUBUNIT A CAF-1 SUBUNIT A"/>
    <property type="match status" value="1"/>
</dbReference>
<feature type="region of interest" description="Disordered" evidence="9">
    <location>
        <begin position="260"/>
        <end position="426"/>
    </location>
</feature>
<dbReference type="OrthoDB" id="79480at2759"/>
<feature type="region of interest" description="Disordered" evidence="9">
    <location>
        <begin position="41"/>
        <end position="64"/>
    </location>
</feature>
<keyword evidence="15" id="KW-1185">Reference proteome</keyword>
<dbReference type="EMBL" id="BFAA01001562">
    <property type="protein sequence ID" value="GCB67297.1"/>
    <property type="molecule type" value="Genomic_DNA"/>
</dbReference>
<evidence type="ECO:0000313" key="15">
    <source>
        <dbReference type="Proteomes" id="UP000288216"/>
    </source>
</evidence>
<comment type="similarity">
    <text evidence="2">Belongs to the CHAF1A family.</text>
</comment>
<evidence type="ECO:0000256" key="2">
    <source>
        <dbReference type="ARBA" id="ARBA00006913"/>
    </source>
</evidence>
<dbReference type="Pfam" id="PF15557">
    <property type="entry name" value="CAF1-p150_N"/>
    <property type="match status" value="1"/>
</dbReference>
<feature type="compositionally biased region" description="Polar residues" evidence="9">
    <location>
        <begin position="302"/>
        <end position="316"/>
    </location>
</feature>
<dbReference type="GO" id="GO:0033186">
    <property type="term" value="C:CAF-1 complex"/>
    <property type="evidence" value="ECO:0007669"/>
    <property type="project" value="TreeGrafter"/>
</dbReference>
<feature type="compositionally biased region" description="Polar residues" evidence="9">
    <location>
        <begin position="510"/>
        <end position="524"/>
    </location>
</feature>
<dbReference type="GO" id="GO:0006334">
    <property type="term" value="P:nucleosome assembly"/>
    <property type="evidence" value="ECO:0007669"/>
    <property type="project" value="TreeGrafter"/>
</dbReference>
<reference evidence="14 15" key="1">
    <citation type="journal article" date="2018" name="Nat. Ecol. Evol.">
        <title>Shark genomes provide insights into elasmobranch evolution and the origin of vertebrates.</title>
        <authorList>
            <person name="Hara Y"/>
            <person name="Yamaguchi K"/>
            <person name="Onimaru K"/>
            <person name="Kadota M"/>
            <person name="Koyanagi M"/>
            <person name="Keeley SD"/>
            <person name="Tatsumi K"/>
            <person name="Tanaka K"/>
            <person name="Motone F"/>
            <person name="Kageyama Y"/>
            <person name="Nozu R"/>
            <person name="Adachi N"/>
            <person name="Nishimura O"/>
            <person name="Nakagawa R"/>
            <person name="Tanegashima C"/>
            <person name="Kiyatake I"/>
            <person name="Matsumoto R"/>
            <person name="Murakumo K"/>
            <person name="Nishida K"/>
            <person name="Terakita A"/>
            <person name="Kuratani S"/>
            <person name="Sato K"/>
            <person name="Hyodo S Kuraku.S."/>
        </authorList>
    </citation>
    <scope>NUCLEOTIDE SEQUENCE [LARGE SCALE GENOMIC DNA]</scope>
</reference>
<feature type="compositionally biased region" description="Basic and acidic residues" evidence="9">
    <location>
        <begin position="648"/>
        <end position="658"/>
    </location>
</feature>
<feature type="region of interest" description="Disordered" evidence="9">
    <location>
        <begin position="505"/>
        <end position="524"/>
    </location>
</feature>
<dbReference type="InterPro" id="IPR021644">
    <property type="entry name" value="CAF-1_p150_acidic"/>
</dbReference>
<dbReference type="InterPro" id="IPR022043">
    <property type="entry name" value="CAF1A_DD"/>
</dbReference>
<name>A0A401P2H5_SCYTO</name>
<organism evidence="14 15">
    <name type="scientific">Scyliorhinus torazame</name>
    <name type="common">Cloudy catshark</name>
    <name type="synonym">Catulus torazame</name>
    <dbReference type="NCBI Taxonomy" id="75743"/>
    <lineage>
        <taxon>Eukaryota</taxon>
        <taxon>Metazoa</taxon>
        <taxon>Chordata</taxon>
        <taxon>Craniata</taxon>
        <taxon>Vertebrata</taxon>
        <taxon>Chondrichthyes</taxon>
        <taxon>Elasmobranchii</taxon>
        <taxon>Galeomorphii</taxon>
        <taxon>Galeoidea</taxon>
        <taxon>Carcharhiniformes</taxon>
        <taxon>Scyliorhinidae</taxon>
        <taxon>Scyliorhinus</taxon>
    </lineage>
</organism>
<dbReference type="InterPro" id="IPR029091">
    <property type="entry name" value="CAF1_p150_N"/>
</dbReference>
<feature type="region of interest" description="Disordered" evidence="9">
    <location>
        <begin position="594"/>
        <end position="658"/>
    </location>
</feature>
<keyword evidence="7" id="KW-0539">Nucleus</keyword>
<dbReference type="Pfam" id="PF15539">
    <property type="entry name" value="CAF1-p150_C2"/>
    <property type="match status" value="1"/>
</dbReference>
<dbReference type="GO" id="GO:0006281">
    <property type="term" value="P:DNA repair"/>
    <property type="evidence" value="ECO:0007669"/>
    <property type="project" value="UniProtKB-KW"/>
</dbReference>
<dbReference type="PANTHER" id="PTHR15272:SF0">
    <property type="entry name" value="CHROMATIN ASSEMBLY FACTOR 1 SUBUNIT A"/>
    <property type="match status" value="1"/>
</dbReference>
<feature type="compositionally biased region" description="Low complexity" evidence="9">
    <location>
        <begin position="270"/>
        <end position="291"/>
    </location>
</feature>
<feature type="region of interest" description="Disordered" evidence="9">
    <location>
        <begin position="762"/>
        <end position="783"/>
    </location>
</feature>
<evidence type="ECO:0000256" key="3">
    <source>
        <dbReference type="ARBA" id="ARBA00022705"/>
    </source>
</evidence>
<feature type="compositionally biased region" description="Acidic residues" evidence="9">
    <location>
        <begin position="594"/>
        <end position="605"/>
    </location>
</feature>
<feature type="compositionally biased region" description="Acidic residues" evidence="9">
    <location>
        <begin position="613"/>
        <end position="627"/>
    </location>
</feature>
<evidence type="ECO:0000256" key="6">
    <source>
        <dbReference type="ARBA" id="ARBA00023204"/>
    </source>
</evidence>
<gene>
    <name evidence="14" type="ORF">scyTo_0005104</name>
</gene>
<comment type="caution">
    <text evidence="14">The sequence shown here is derived from an EMBL/GenBank/DDBJ whole genome shotgun (WGS) entry which is preliminary data.</text>
</comment>
<evidence type="ECO:0000259" key="12">
    <source>
        <dbReference type="Pfam" id="PF15539"/>
    </source>
</evidence>
<feature type="region of interest" description="Disordered" evidence="9">
    <location>
        <begin position="196"/>
        <end position="220"/>
    </location>
</feature>
<evidence type="ECO:0000259" key="13">
    <source>
        <dbReference type="Pfam" id="PF15557"/>
    </source>
</evidence>
<sequence>MLQTPSPGQQQAAAALRGNRVMEECKLKAVTPAKRLVQARLPFKRLNPVPKSENEETTDAKRTKISTSAPAQLATVKLIASVEDVENDCKINLDDQTGNSEAVDGDLAPSKLVNGKGPLDDFLLSIQKNNPTVKMHSSELHSTIDLTCDSSNEVLHSIGTTGLKMLASAKDLSKKTKADSERKCNWLDSLKLSVSQEVNSKNSPGQSSRESKAITGQQIASDSPIANSVFKGRVPVVVLKDILADKSCWTRSLEKGIVQVEGTGPHTNESSESPVSSLSSSVSATDSSPEARSPADGRSPRSAFSTPGSKITQTPKLQGKRLHQQQEREEKRQKLKVEKEERERAREEARIAKERAKEEAKKKKDEEKEQKDKERKEKKEKEDKEKAERLRLKEEKRKEKQDALEAKLEEKKKKEEEKRLKEEEKRLKAEKVKEISEITRFFQKPKAPQAPKTLAGSCGKFAPFEIKEHMVLAPTSRICLDQEVIEQLDELLESQSFNSNYIKELHNQKPRTSGPTSPRISITEDSSCSSDVIVIDTNVNSGNVDGKKSCRMKLLQFCENHRPAYWGTWQKKSSKVNPRNPLAKDEQLLDYEVDSDDEWEEEEPGESLSHSEGDDDDEADDEDDDDGFFVPHGYLSEGEGATDEEGENPEKQKIRQKMKAKEWDELMKGKKFQVLQPTLIGCFWENESDVLQSSAMRILQQFSVYLFDHHLEDEQLHNGIHNGKLKEEQILISLLPLLHGNVNGRKAIIKEFQEWYKQKPSANVQALPPTDSTSPLGSDASRPETLSVDEYLTIPSKAKLQRLISENGVYEKRTTFRLKCWYVHEEVLKKFRMENLPVPGQWNYLTQVQSTAKEESATAAGSGQNAPSLGKNTGQCVTGSGKRKAAGSMSIKRFMHKFVDADGQAEVTETDGFQADTEEDDDADCVIVEILTDKPVPNDNEIKGESTDLCSVLVKSEELPIKSSSGLAKSKAQPAELCCGLAAGDAQSTEQSSDLTTDQMMDIEPCENAAVEPSNSVHCVQIILKSTPCAVGYILILYQNRFTTNSAKETERVE</sequence>
<comment type="subcellular location">
    <subcellularLocation>
        <location evidence="1">Nucleus</location>
    </subcellularLocation>
</comment>
<feature type="domain" description="Chromatin assembly factor 1 p150 subunit acidic region" evidence="10">
    <location>
        <begin position="328"/>
        <end position="471"/>
    </location>
</feature>
<evidence type="ECO:0000313" key="14">
    <source>
        <dbReference type="EMBL" id="GCB67297.1"/>
    </source>
</evidence>
<evidence type="ECO:0000256" key="8">
    <source>
        <dbReference type="ARBA" id="ARBA00023306"/>
    </source>
</evidence>
<dbReference type="GO" id="GO:0006260">
    <property type="term" value="P:DNA replication"/>
    <property type="evidence" value="ECO:0007669"/>
    <property type="project" value="UniProtKB-KW"/>
</dbReference>
<dbReference type="Proteomes" id="UP000288216">
    <property type="component" value="Unassembled WGS sequence"/>
</dbReference>
<feature type="domain" description="Chromatin assembly factor 1 subunit p150 C-terminal" evidence="12">
    <location>
        <begin position="660"/>
        <end position="932"/>
    </location>
</feature>
<keyword evidence="6" id="KW-0234">DNA repair</keyword>
<evidence type="ECO:0000256" key="7">
    <source>
        <dbReference type="ARBA" id="ARBA00023242"/>
    </source>
</evidence>
<feature type="compositionally biased region" description="Polar residues" evidence="9">
    <location>
        <begin position="859"/>
        <end position="878"/>
    </location>
</feature>
<feature type="compositionally biased region" description="Polar residues" evidence="9">
    <location>
        <begin position="762"/>
        <end position="776"/>
    </location>
</feature>
<dbReference type="Pfam" id="PF12253">
    <property type="entry name" value="CAF1A_dimeriz"/>
    <property type="match status" value="1"/>
</dbReference>
<evidence type="ECO:0000259" key="10">
    <source>
        <dbReference type="Pfam" id="PF11600"/>
    </source>
</evidence>
<feature type="domain" description="Chromatin assembly factor 1 subunit A dimerization" evidence="11">
    <location>
        <begin position="553"/>
        <end position="625"/>
    </location>
</feature>
<dbReference type="AlphaFoldDB" id="A0A401P2H5"/>
<proteinExistence type="inferred from homology"/>
<evidence type="ECO:0000256" key="4">
    <source>
        <dbReference type="ARBA" id="ARBA00022763"/>
    </source>
</evidence>
<keyword evidence="4" id="KW-0227">DNA damage</keyword>
<keyword evidence="3" id="KW-0235">DNA replication</keyword>
<protein>
    <recommendedName>
        <fullName evidence="16">Chromatin assembly factor 1 subunit p150 C-terminal domain-containing protein</fullName>
    </recommendedName>
</protein>
<dbReference type="GO" id="GO:0005634">
    <property type="term" value="C:nucleus"/>
    <property type="evidence" value="ECO:0007669"/>
    <property type="project" value="UniProtKB-SubCell"/>
</dbReference>
<dbReference type="InterPro" id="IPR029105">
    <property type="entry name" value="CAF1-p150_C2"/>
</dbReference>
<evidence type="ECO:0000256" key="9">
    <source>
        <dbReference type="SAM" id="MobiDB-lite"/>
    </source>
</evidence>
<evidence type="ECO:0000256" key="5">
    <source>
        <dbReference type="ARBA" id="ARBA00023186"/>
    </source>
</evidence>
<keyword evidence="5" id="KW-0143">Chaperone</keyword>
<evidence type="ECO:0000256" key="1">
    <source>
        <dbReference type="ARBA" id="ARBA00004123"/>
    </source>
</evidence>
<evidence type="ECO:0008006" key="16">
    <source>
        <dbReference type="Google" id="ProtNLM"/>
    </source>
</evidence>
<feature type="compositionally biased region" description="Basic and acidic residues" evidence="9">
    <location>
        <begin position="324"/>
        <end position="426"/>
    </location>
</feature>
<dbReference type="Pfam" id="PF11600">
    <property type="entry name" value="CAF1A_acidic"/>
    <property type="match status" value="1"/>
</dbReference>
<evidence type="ECO:0000259" key="11">
    <source>
        <dbReference type="Pfam" id="PF12253"/>
    </source>
</evidence>
<feature type="region of interest" description="Disordered" evidence="9">
    <location>
        <begin position="855"/>
        <end position="880"/>
    </location>
</feature>
<feature type="domain" description="Chromatin assembly factor 1 subunit p150 N-terminal" evidence="13">
    <location>
        <begin position="12"/>
        <end position="169"/>
    </location>
</feature>